<accession>A0A1R2BNY6</accession>
<dbReference type="AlphaFoldDB" id="A0A1R2BNY6"/>
<feature type="region of interest" description="Disordered" evidence="1">
    <location>
        <begin position="1"/>
        <end position="42"/>
    </location>
</feature>
<reference evidence="2 3" key="1">
    <citation type="submission" date="2016-11" db="EMBL/GenBank/DDBJ databases">
        <title>The macronuclear genome of Stentor coeruleus: a giant cell with tiny introns.</title>
        <authorList>
            <person name="Slabodnick M."/>
            <person name="Ruby J.G."/>
            <person name="Reiff S.B."/>
            <person name="Swart E.C."/>
            <person name="Gosai S."/>
            <person name="Prabakaran S."/>
            <person name="Witkowska E."/>
            <person name="Larue G.E."/>
            <person name="Fisher S."/>
            <person name="Freeman R.M."/>
            <person name="Gunawardena J."/>
            <person name="Chu W."/>
            <person name="Stover N.A."/>
            <person name="Gregory B.D."/>
            <person name="Nowacki M."/>
            <person name="Derisi J."/>
            <person name="Roy S.W."/>
            <person name="Marshall W.F."/>
            <person name="Sood P."/>
        </authorList>
    </citation>
    <scope>NUCLEOTIDE SEQUENCE [LARGE SCALE GENOMIC DNA]</scope>
    <source>
        <strain evidence="2">WM001</strain>
    </source>
</reference>
<comment type="caution">
    <text evidence="2">The sequence shown here is derived from an EMBL/GenBank/DDBJ whole genome shotgun (WGS) entry which is preliminary data.</text>
</comment>
<name>A0A1R2BNY6_9CILI</name>
<evidence type="ECO:0000313" key="2">
    <source>
        <dbReference type="EMBL" id="OMJ78424.1"/>
    </source>
</evidence>
<organism evidence="2 3">
    <name type="scientific">Stentor coeruleus</name>
    <dbReference type="NCBI Taxonomy" id="5963"/>
    <lineage>
        <taxon>Eukaryota</taxon>
        <taxon>Sar</taxon>
        <taxon>Alveolata</taxon>
        <taxon>Ciliophora</taxon>
        <taxon>Postciliodesmatophora</taxon>
        <taxon>Heterotrichea</taxon>
        <taxon>Heterotrichida</taxon>
        <taxon>Stentoridae</taxon>
        <taxon>Stentor</taxon>
    </lineage>
</organism>
<gene>
    <name evidence="2" type="ORF">SteCoe_21800</name>
</gene>
<feature type="compositionally biased region" description="Basic and acidic residues" evidence="1">
    <location>
        <begin position="19"/>
        <end position="37"/>
    </location>
</feature>
<evidence type="ECO:0000313" key="3">
    <source>
        <dbReference type="Proteomes" id="UP000187209"/>
    </source>
</evidence>
<keyword evidence="3" id="KW-1185">Reference proteome</keyword>
<proteinExistence type="predicted"/>
<dbReference type="EMBL" id="MPUH01000523">
    <property type="protein sequence ID" value="OMJ78424.1"/>
    <property type="molecule type" value="Genomic_DNA"/>
</dbReference>
<dbReference type="Proteomes" id="UP000187209">
    <property type="component" value="Unassembled WGS sequence"/>
</dbReference>
<evidence type="ECO:0000256" key="1">
    <source>
        <dbReference type="SAM" id="MobiDB-lite"/>
    </source>
</evidence>
<feature type="compositionally biased region" description="Basic and acidic residues" evidence="1">
    <location>
        <begin position="1"/>
        <end position="11"/>
    </location>
</feature>
<sequence>MSNSPSDHENKSPPPEPAKTQEDLKPIINDPKPEKLSETSPTPLIVKPVHETICSVCAGKSEASGPLYIYLPDSQYGHNYPIPQFVYEGQNYDYTHHSQDSCNYPSYPYQPSFYNYNYPQYPPPSYQTYFPPVPHQNPYPHHHPHSPPPAYFNNYQPYYPHHPPSPHFNYGYGYNYYFPPPPPPSTFYPYGYNGQHIDKPRENDYYSNYHGECSECIQPEWSNDICKYCHGSEYLETGEPCRKCFKKSKTSYR</sequence>
<protein>
    <submittedName>
        <fullName evidence="2">Uncharacterized protein</fullName>
    </submittedName>
</protein>